<dbReference type="Proteomes" id="UP000035425">
    <property type="component" value="Unassembled WGS sequence"/>
</dbReference>
<keyword evidence="1" id="KW-0472">Membrane</keyword>
<evidence type="ECO:0008006" key="4">
    <source>
        <dbReference type="Google" id="ProtNLM"/>
    </source>
</evidence>
<gene>
    <name evidence="2" type="ORF">FrCorBMG51_01015</name>
</gene>
<keyword evidence="3" id="KW-1185">Reference proteome</keyword>
<evidence type="ECO:0000313" key="2">
    <source>
        <dbReference type="EMBL" id="KLL13149.1"/>
    </source>
</evidence>
<dbReference type="EMBL" id="JWIO01000001">
    <property type="protein sequence ID" value="KLL13149.1"/>
    <property type="molecule type" value="Genomic_DNA"/>
</dbReference>
<accession>A0ABR5F8V0</accession>
<sequence>MLTLLGLTLLGAGVVILLAGNGVFGTETADRPTLTPGNRSFAGSHGWFWPVVGAATALIVLLALVWLSAQFSSGRLSALHVRDDRFGRVRVDGQAFAAAVGNELAGTDGVQQVRTRLLGNEGHPLLQAIVTVRPDADIHRVRSAIEEVALPHARGAVARPHLAVELRLVPDVHHDNRVR</sequence>
<feature type="transmembrane region" description="Helical" evidence="1">
    <location>
        <begin position="49"/>
        <end position="69"/>
    </location>
</feature>
<name>A0ABR5F8V0_9ACTN</name>
<organism evidence="2 3">
    <name type="scientific">Protofrankia coriariae</name>
    <dbReference type="NCBI Taxonomy" id="1562887"/>
    <lineage>
        <taxon>Bacteria</taxon>
        <taxon>Bacillati</taxon>
        <taxon>Actinomycetota</taxon>
        <taxon>Actinomycetes</taxon>
        <taxon>Frankiales</taxon>
        <taxon>Frankiaceae</taxon>
        <taxon>Protofrankia</taxon>
    </lineage>
</organism>
<comment type="caution">
    <text evidence="2">The sequence shown here is derived from an EMBL/GenBank/DDBJ whole genome shotgun (WGS) entry which is preliminary data.</text>
</comment>
<reference evidence="2 3" key="1">
    <citation type="submission" date="2014-12" db="EMBL/GenBank/DDBJ databases">
        <title>Frankia sp. BMG5.1 draft genome.</title>
        <authorList>
            <person name="Gtari M."/>
            <person name="Ghodhbane-Gtari F."/>
            <person name="Nouioui I."/>
            <person name="Ktari A."/>
            <person name="Hezbri K."/>
            <person name="Mimouni W."/>
            <person name="Sbissi I."/>
            <person name="Ayari A."/>
            <person name="Yamanaka T."/>
            <person name="Normand P."/>
            <person name="Tisa L.S."/>
            <person name="Boudabous A."/>
        </authorList>
    </citation>
    <scope>NUCLEOTIDE SEQUENCE [LARGE SCALE GENOMIC DNA]</scope>
    <source>
        <strain evidence="2 3">BMG5.1</strain>
    </source>
</reference>
<keyword evidence="1" id="KW-0812">Transmembrane</keyword>
<evidence type="ECO:0000256" key="1">
    <source>
        <dbReference type="SAM" id="Phobius"/>
    </source>
</evidence>
<proteinExistence type="predicted"/>
<protein>
    <recommendedName>
        <fullName evidence="4">Alkaline shock response membrane anchor protein AmaP</fullName>
    </recommendedName>
</protein>
<evidence type="ECO:0000313" key="3">
    <source>
        <dbReference type="Proteomes" id="UP000035425"/>
    </source>
</evidence>
<keyword evidence="1" id="KW-1133">Transmembrane helix</keyword>